<reference evidence="1" key="2">
    <citation type="submission" date="2020-11" db="EMBL/GenBank/DDBJ databases">
        <authorList>
            <person name="McCartney M.A."/>
            <person name="Auch B."/>
            <person name="Kono T."/>
            <person name="Mallez S."/>
            <person name="Becker A."/>
            <person name="Gohl D.M."/>
            <person name="Silverstein K.A.T."/>
            <person name="Koren S."/>
            <person name="Bechman K.B."/>
            <person name="Herman A."/>
            <person name="Abrahante J.E."/>
            <person name="Garbe J."/>
        </authorList>
    </citation>
    <scope>NUCLEOTIDE SEQUENCE</scope>
    <source>
        <strain evidence="1">Duluth1</strain>
        <tissue evidence="1">Whole animal</tissue>
    </source>
</reference>
<dbReference type="Proteomes" id="UP000828390">
    <property type="component" value="Unassembled WGS sequence"/>
</dbReference>
<sequence>MRATSTATGAGSRTTLRVTARQVDVTLNVTTAEKRANLHVTVQRFRGTCLR</sequence>
<name>A0A9D4RJS2_DREPO</name>
<evidence type="ECO:0000313" key="2">
    <source>
        <dbReference type="Proteomes" id="UP000828390"/>
    </source>
</evidence>
<accession>A0A9D4RJS2</accession>
<proteinExistence type="predicted"/>
<reference evidence="1" key="1">
    <citation type="journal article" date="2019" name="bioRxiv">
        <title>The Genome of the Zebra Mussel, Dreissena polymorpha: A Resource for Invasive Species Research.</title>
        <authorList>
            <person name="McCartney M.A."/>
            <person name="Auch B."/>
            <person name="Kono T."/>
            <person name="Mallez S."/>
            <person name="Zhang Y."/>
            <person name="Obille A."/>
            <person name="Becker A."/>
            <person name="Abrahante J.E."/>
            <person name="Garbe J."/>
            <person name="Badalamenti J.P."/>
            <person name="Herman A."/>
            <person name="Mangelson H."/>
            <person name="Liachko I."/>
            <person name="Sullivan S."/>
            <person name="Sone E.D."/>
            <person name="Koren S."/>
            <person name="Silverstein K.A.T."/>
            <person name="Beckman K.B."/>
            <person name="Gohl D.M."/>
        </authorList>
    </citation>
    <scope>NUCLEOTIDE SEQUENCE</scope>
    <source>
        <strain evidence="1">Duluth1</strain>
        <tissue evidence="1">Whole animal</tissue>
    </source>
</reference>
<organism evidence="1 2">
    <name type="scientific">Dreissena polymorpha</name>
    <name type="common">Zebra mussel</name>
    <name type="synonym">Mytilus polymorpha</name>
    <dbReference type="NCBI Taxonomy" id="45954"/>
    <lineage>
        <taxon>Eukaryota</taxon>
        <taxon>Metazoa</taxon>
        <taxon>Spiralia</taxon>
        <taxon>Lophotrochozoa</taxon>
        <taxon>Mollusca</taxon>
        <taxon>Bivalvia</taxon>
        <taxon>Autobranchia</taxon>
        <taxon>Heteroconchia</taxon>
        <taxon>Euheterodonta</taxon>
        <taxon>Imparidentia</taxon>
        <taxon>Neoheterodontei</taxon>
        <taxon>Myida</taxon>
        <taxon>Dreissenoidea</taxon>
        <taxon>Dreissenidae</taxon>
        <taxon>Dreissena</taxon>
    </lineage>
</organism>
<evidence type="ECO:0000313" key="1">
    <source>
        <dbReference type="EMBL" id="KAH3868997.1"/>
    </source>
</evidence>
<protein>
    <submittedName>
        <fullName evidence="1">Uncharacterized protein</fullName>
    </submittedName>
</protein>
<dbReference type="AlphaFoldDB" id="A0A9D4RJS2"/>
<keyword evidence="2" id="KW-1185">Reference proteome</keyword>
<dbReference type="EMBL" id="JAIWYP010000002">
    <property type="protein sequence ID" value="KAH3868997.1"/>
    <property type="molecule type" value="Genomic_DNA"/>
</dbReference>
<comment type="caution">
    <text evidence="1">The sequence shown here is derived from an EMBL/GenBank/DDBJ whole genome shotgun (WGS) entry which is preliminary data.</text>
</comment>
<gene>
    <name evidence="1" type="ORF">DPMN_032153</name>
</gene>